<dbReference type="AlphaFoldDB" id="A0A9Q1L092"/>
<reference evidence="1" key="1">
    <citation type="submission" date="2022-04" db="EMBL/GenBank/DDBJ databases">
        <title>Carnegiea gigantea Genome sequencing and assembly v2.</title>
        <authorList>
            <person name="Copetti D."/>
            <person name="Sanderson M.J."/>
            <person name="Burquez A."/>
            <person name="Wojciechowski M.F."/>
        </authorList>
    </citation>
    <scope>NUCLEOTIDE SEQUENCE</scope>
    <source>
        <strain evidence="1">SGP5-SGP5p</strain>
        <tissue evidence="1">Aerial part</tissue>
    </source>
</reference>
<dbReference type="EMBL" id="JAKOGI010000005">
    <property type="protein sequence ID" value="KAJ8452290.1"/>
    <property type="molecule type" value="Genomic_DNA"/>
</dbReference>
<organism evidence="1 2">
    <name type="scientific">Carnegiea gigantea</name>
    <dbReference type="NCBI Taxonomy" id="171969"/>
    <lineage>
        <taxon>Eukaryota</taxon>
        <taxon>Viridiplantae</taxon>
        <taxon>Streptophyta</taxon>
        <taxon>Embryophyta</taxon>
        <taxon>Tracheophyta</taxon>
        <taxon>Spermatophyta</taxon>
        <taxon>Magnoliopsida</taxon>
        <taxon>eudicotyledons</taxon>
        <taxon>Gunneridae</taxon>
        <taxon>Pentapetalae</taxon>
        <taxon>Caryophyllales</taxon>
        <taxon>Cactineae</taxon>
        <taxon>Cactaceae</taxon>
        <taxon>Cactoideae</taxon>
        <taxon>Echinocereeae</taxon>
        <taxon>Carnegiea</taxon>
    </lineage>
</organism>
<name>A0A9Q1L092_9CARY</name>
<keyword evidence="2" id="KW-1185">Reference proteome</keyword>
<accession>A0A9Q1L092</accession>
<dbReference type="OrthoDB" id="1498438at2759"/>
<protein>
    <submittedName>
        <fullName evidence="1">Uncharacterized protein</fullName>
    </submittedName>
</protein>
<evidence type="ECO:0000313" key="2">
    <source>
        <dbReference type="Proteomes" id="UP001153076"/>
    </source>
</evidence>
<sequence length="265" mass="30649">MIEHIKILKAVKERQAALIDLHYDVLKEIVIRAARSSDGAKTFAKTISVCKDFRQFVDDRDVLRAVCFDDLLMSGGWELFQLRGLICRCAQAGHVRAQFILAKLLTAKEATDQEEASSLTAQASYGNLPKGNVQVSSFLKNFLPDQTCPHFFIGFHFNFVKLFLSRARVSEFQEMELHLKNYMEYVIKCRENDWRQLFSWLVLLLVAKKELGKLVAYVGHKIWDMRLCVYEKMQILEPKAEEAGTMRIHLTRYSRNSVIWKHLGS</sequence>
<comment type="caution">
    <text evidence="1">The sequence shown here is derived from an EMBL/GenBank/DDBJ whole genome shotgun (WGS) entry which is preliminary data.</text>
</comment>
<evidence type="ECO:0000313" key="1">
    <source>
        <dbReference type="EMBL" id="KAJ8452290.1"/>
    </source>
</evidence>
<gene>
    <name evidence="1" type="ORF">Cgig2_006095</name>
</gene>
<proteinExistence type="predicted"/>
<dbReference type="Proteomes" id="UP001153076">
    <property type="component" value="Unassembled WGS sequence"/>
</dbReference>